<dbReference type="RefSeq" id="WP_113980585.1">
    <property type="nucleotide sequence ID" value="NZ_QMEY01000003.1"/>
</dbReference>
<dbReference type="EMBL" id="QMEY01000003">
    <property type="protein sequence ID" value="RBQ20392.1"/>
    <property type="molecule type" value="Genomic_DNA"/>
</dbReference>
<dbReference type="Proteomes" id="UP000253303">
    <property type="component" value="Unassembled WGS sequence"/>
</dbReference>
<name>A0A366M4M5_9ACTN</name>
<protein>
    <submittedName>
        <fullName evidence="2">DUF2784 domain-containing protein</fullName>
    </submittedName>
</protein>
<sequence>MGYRLVGDGAMVVHFLFLAYMALGGFLAWWLPRSMWAHAAVAAWGLISITTGVECPLTALENWGRTNAGLAGLGPNGFIDHYIEGIIYPEEYTTLVRWIVAALVLVSWIGYGTLSKWRGGRRRPVERASSEGLTSA</sequence>
<reference evidence="2 3" key="1">
    <citation type="submission" date="2018-06" db="EMBL/GenBank/DDBJ databases">
        <title>Sphaerisporangium craniellae sp. nov., isolated from a marine sponge in the South China Sea.</title>
        <authorList>
            <person name="Li L."/>
        </authorList>
    </citation>
    <scope>NUCLEOTIDE SEQUENCE [LARGE SCALE GENOMIC DNA]</scope>
    <source>
        <strain evidence="2 3">LHW63015</strain>
    </source>
</reference>
<comment type="caution">
    <text evidence="2">The sequence shown here is derived from an EMBL/GenBank/DDBJ whole genome shotgun (WGS) entry which is preliminary data.</text>
</comment>
<dbReference type="AlphaFoldDB" id="A0A366M4M5"/>
<keyword evidence="3" id="KW-1185">Reference proteome</keyword>
<evidence type="ECO:0000256" key="1">
    <source>
        <dbReference type="SAM" id="Phobius"/>
    </source>
</evidence>
<proteinExistence type="predicted"/>
<feature type="transmembrane region" description="Helical" evidence="1">
    <location>
        <begin position="12"/>
        <end position="31"/>
    </location>
</feature>
<gene>
    <name evidence="2" type="ORF">DP939_11430</name>
</gene>
<dbReference type="OrthoDB" id="370375at2"/>
<feature type="transmembrane region" description="Helical" evidence="1">
    <location>
        <begin position="95"/>
        <end position="114"/>
    </location>
</feature>
<keyword evidence="1" id="KW-0812">Transmembrane</keyword>
<evidence type="ECO:0000313" key="3">
    <source>
        <dbReference type="Proteomes" id="UP000253303"/>
    </source>
</evidence>
<organism evidence="2 3">
    <name type="scientific">Spongiactinospora rosea</name>
    <dbReference type="NCBI Taxonomy" id="2248750"/>
    <lineage>
        <taxon>Bacteria</taxon>
        <taxon>Bacillati</taxon>
        <taxon>Actinomycetota</taxon>
        <taxon>Actinomycetes</taxon>
        <taxon>Streptosporangiales</taxon>
        <taxon>Streptosporangiaceae</taxon>
        <taxon>Spongiactinospora</taxon>
    </lineage>
</organism>
<accession>A0A366M4M5</accession>
<dbReference type="InterPro" id="IPR021218">
    <property type="entry name" value="DUF2784"/>
</dbReference>
<keyword evidence="1" id="KW-0472">Membrane</keyword>
<evidence type="ECO:0000313" key="2">
    <source>
        <dbReference type="EMBL" id="RBQ20392.1"/>
    </source>
</evidence>
<keyword evidence="1" id="KW-1133">Transmembrane helix</keyword>
<dbReference type="Pfam" id="PF10861">
    <property type="entry name" value="DUF2784"/>
    <property type="match status" value="1"/>
</dbReference>